<dbReference type="InterPro" id="IPR051398">
    <property type="entry name" value="Polysacch_Deacetylase"/>
</dbReference>
<dbReference type="Pfam" id="PF01522">
    <property type="entry name" value="Polysacc_deac_1"/>
    <property type="match status" value="1"/>
</dbReference>
<dbReference type="AlphaFoldDB" id="A0A941IYV4"/>
<reference evidence="3" key="1">
    <citation type="journal article" date="2018" name="Int. J. Syst. Evol. Microbiol.">
        <title>Carboxylicivirga sediminis sp. nov., isolated from coastal sediment.</title>
        <authorList>
            <person name="Wang F.Q."/>
            <person name="Ren L.H."/>
            <person name="Zou R.J."/>
            <person name="Sun Y.Z."/>
            <person name="Liu X.J."/>
            <person name="Jiang F."/>
            <person name="Liu L.J."/>
        </authorList>
    </citation>
    <scope>NUCLEOTIDE SEQUENCE</scope>
    <source>
        <strain evidence="3">JR1</strain>
    </source>
</reference>
<dbReference type="PROSITE" id="PS51677">
    <property type="entry name" value="NODB"/>
    <property type="match status" value="1"/>
</dbReference>
<dbReference type="Proteomes" id="UP000679220">
    <property type="component" value="Unassembled WGS sequence"/>
</dbReference>
<feature type="domain" description="NodB homology" evidence="2">
    <location>
        <begin position="64"/>
        <end position="328"/>
    </location>
</feature>
<dbReference type="GO" id="GO:0016810">
    <property type="term" value="F:hydrolase activity, acting on carbon-nitrogen (but not peptide) bonds"/>
    <property type="evidence" value="ECO:0007669"/>
    <property type="project" value="InterPro"/>
</dbReference>
<evidence type="ECO:0000313" key="4">
    <source>
        <dbReference type="Proteomes" id="UP000679220"/>
    </source>
</evidence>
<dbReference type="InterPro" id="IPR002509">
    <property type="entry name" value="NODB_dom"/>
</dbReference>
<dbReference type="Gene3D" id="3.20.20.370">
    <property type="entry name" value="Glycoside hydrolase/deacetylase"/>
    <property type="match status" value="1"/>
</dbReference>
<evidence type="ECO:0000313" key="3">
    <source>
        <dbReference type="EMBL" id="MBR8537390.1"/>
    </source>
</evidence>
<name>A0A941IYV4_9BACT</name>
<reference evidence="3" key="2">
    <citation type="submission" date="2021-04" db="EMBL/GenBank/DDBJ databases">
        <authorList>
            <person name="Zhang T."/>
            <person name="Zhang Y."/>
            <person name="Lu D."/>
            <person name="Zuo D."/>
            <person name="Du Z."/>
        </authorList>
    </citation>
    <scope>NUCLEOTIDE SEQUENCE</scope>
    <source>
        <strain evidence="3">JR1</strain>
    </source>
</reference>
<dbReference type="SUPFAM" id="SSF88713">
    <property type="entry name" value="Glycoside hydrolase/deacetylase"/>
    <property type="match status" value="1"/>
</dbReference>
<evidence type="ECO:0000259" key="2">
    <source>
        <dbReference type="PROSITE" id="PS51677"/>
    </source>
</evidence>
<dbReference type="GO" id="GO:0005975">
    <property type="term" value="P:carbohydrate metabolic process"/>
    <property type="evidence" value="ECO:0007669"/>
    <property type="project" value="InterPro"/>
</dbReference>
<dbReference type="PANTHER" id="PTHR34216">
    <property type="match status" value="1"/>
</dbReference>
<dbReference type="EMBL" id="JAGTAR010000031">
    <property type="protein sequence ID" value="MBR8537390.1"/>
    <property type="molecule type" value="Genomic_DNA"/>
</dbReference>
<keyword evidence="1" id="KW-0732">Signal</keyword>
<dbReference type="RefSeq" id="WP_212192414.1">
    <property type="nucleotide sequence ID" value="NZ_JAGTAR010000031.1"/>
</dbReference>
<organism evidence="3 4">
    <name type="scientific">Carboxylicivirga sediminis</name>
    <dbReference type="NCBI Taxonomy" id="2006564"/>
    <lineage>
        <taxon>Bacteria</taxon>
        <taxon>Pseudomonadati</taxon>
        <taxon>Bacteroidota</taxon>
        <taxon>Bacteroidia</taxon>
        <taxon>Marinilabiliales</taxon>
        <taxon>Marinilabiliaceae</taxon>
        <taxon>Carboxylicivirga</taxon>
    </lineage>
</organism>
<dbReference type="PANTHER" id="PTHR34216:SF7">
    <property type="entry name" value="POLY-BETA-1,6-N-ACETYL-D-GLUCOSAMINE N-DEACETYLASE"/>
    <property type="match status" value="1"/>
</dbReference>
<gene>
    <name evidence="3" type="ORF">KDU71_17615</name>
</gene>
<keyword evidence="4" id="KW-1185">Reference proteome</keyword>
<evidence type="ECO:0000256" key="1">
    <source>
        <dbReference type="ARBA" id="ARBA00022729"/>
    </source>
</evidence>
<dbReference type="InterPro" id="IPR011330">
    <property type="entry name" value="Glyco_hydro/deAcase_b/a-brl"/>
</dbReference>
<sequence length="328" mass="38504">MNSKVTVVMYHYVRDLENSRFPEIKGLDIQLFKEQIAYLKSMYSIITMEQLIEAAEGKIILPDRAALLTFDDAYIDHYTYVFPVLVENEIQGSFFPPGKAITEHTVLDVNKIHHILASCKDKHKLVDDIYELLDQYRDKYNLNSNEYYYNKLAVPNRFDTGEVIFIKRMLQVELQEELRRKLSDFLFEKYVGMSEASFSRELYMSVEQIKIMKRFGMHIGSHGYDHYWLNSLSREQQRFEIEKSIEFIKCVGGSTESWTMCFPYGGFNEDTLELLTEYKCKAAFSTNVDIADIKNENRLTLSRLDTNDLPKDRNAKENTWLDKVVNSK</sequence>
<dbReference type="CDD" id="cd10971">
    <property type="entry name" value="CE4_DAC_u2_5s"/>
    <property type="match status" value="1"/>
</dbReference>
<accession>A0A941IYV4</accession>
<proteinExistence type="predicted"/>
<comment type="caution">
    <text evidence="3">The sequence shown here is derived from an EMBL/GenBank/DDBJ whole genome shotgun (WGS) entry which is preliminary data.</text>
</comment>
<protein>
    <submittedName>
        <fullName evidence="3">Polysaccharide deacetylase family protein</fullName>
    </submittedName>
</protein>